<feature type="transmembrane region" description="Helical" evidence="7">
    <location>
        <begin position="139"/>
        <end position="157"/>
    </location>
</feature>
<dbReference type="CDD" id="cd17329">
    <property type="entry name" value="MFS_MdtH_MDR_like"/>
    <property type="match status" value="1"/>
</dbReference>
<keyword evidence="4 7" id="KW-0812">Transmembrane</keyword>
<dbReference type="Gene3D" id="1.20.1250.20">
    <property type="entry name" value="MFS general substrate transporter like domains"/>
    <property type="match status" value="1"/>
</dbReference>
<evidence type="ECO:0000256" key="5">
    <source>
        <dbReference type="ARBA" id="ARBA00022989"/>
    </source>
</evidence>
<dbReference type="PROSITE" id="PS50850">
    <property type="entry name" value="MFS"/>
    <property type="match status" value="1"/>
</dbReference>
<dbReference type="GO" id="GO:0022857">
    <property type="term" value="F:transmembrane transporter activity"/>
    <property type="evidence" value="ECO:0007669"/>
    <property type="project" value="InterPro"/>
</dbReference>
<keyword evidence="5 7" id="KW-1133">Transmembrane helix</keyword>
<evidence type="ECO:0000256" key="2">
    <source>
        <dbReference type="ARBA" id="ARBA00022448"/>
    </source>
</evidence>
<sequence>MLESLKAYPRAMWMLALSITISAIGESFLWPLTTSYIGSFGKSLMTAGVVLLLQYATMLLGNLAGGWLFDRWSGRKTLILSITAALLILIAMGTWQSFELYVVLLVLLGFCQGTYWPIQRALSTVLWPEGGRRAINMVYVANNLGVAIGAVLGGLLASASFKWAFYGNALSYILFLVLFLATITEEVVAKAKSRSGKPARETSATGAAPVVKRETWYALFMLAIGLGFMVVTYSQWQTTVSVYVQSTGISLSSYSVLWTVNGLVIVLLQPLLSWCIRRYAWTLQVQILIGAGLFALSMTTVLVWPSYAGFVLGMVILTMGEMLAWPGVPALAAELAVPGREGLFQGIVTSGQSAGRMVGPLFGAFLFEQFSAQTMIGLMIVLCIVAAGFFLTYNKVGLPKPIRTAKNIDA</sequence>
<dbReference type="EMBL" id="QGGL01000001">
    <property type="protein sequence ID" value="PWK16403.1"/>
    <property type="molecule type" value="Genomic_DNA"/>
</dbReference>
<dbReference type="InterPro" id="IPR011701">
    <property type="entry name" value="MFS"/>
</dbReference>
<evidence type="ECO:0000256" key="6">
    <source>
        <dbReference type="ARBA" id="ARBA00023136"/>
    </source>
</evidence>
<evidence type="ECO:0000313" key="10">
    <source>
        <dbReference type="Proteomes" id="UP000245634"/>
    </source>
</evidence>
<feature type="transmembrane region" description="Helical" evidence="7">
    <location>
        <begin position="77"/>
        <end position="95"/>
    </location>
</feature>
<dbReference type="PANTHER" id="PTHR23517:SF10">
    <property type="entry name" value="MAJOR FACILITATOR SUPERFAMILY (MFS) PROFILE DOMAIN-CONTAINING PROTEIN"/>
    <property type="match status" value="1"/>
</dbReference>
<dbReference type="SUPFAM" id="SSF103473">
    <property type="entry name" value="MFS general substrate transporter"/>
    <property type="match status" value="1"/>
</dbReference>
<protein>
    <submittedName>
        <fullName evidence="9">Putative MFS family arabinose efflux permease</fullName>
    </submittedName>
</protein>
<dbReference type="GO" id="GO:0005886">
    <property type="term" value="C:plasma membrane"/>
    <property type="evidence" value="ECO:0007669"/>
    <property type="project" value="UniProtKB-SubCell"/>
</dbReference>
<dbReference type="InterPro" id="IPR001958">
    <property type="entry name" value="Tet-R_TetA/multi-R_MdtG-like"/>
</dbReference>
<feature type="transmembrane region" description="Helical" evidence="7">
    <location>
        <begin position="163"/>
        <end position="184"/>
    </location>
</feature>
<reference evidence="9 10" key="1">
    <citation type="submission" date="2018-05" db="EMBL/GenBank/DDBJ databases">
        <title>Genomic Encyclopedia of Type Strains, Phase IV (KMG-IV): sequencing the most valuable type-strain genomes for metagenomic binning, comparative biology and taxonomic classification.</title>
        <authorList>
            <person name="Goeker M."/>
        </authorList>
    </citation>
    <scope>NUCLEOTIDE SEQUENCE [LARGE SCALE GENOMIC DNA]</scope>
    <source>
        <strain evidence="9 10">DSM 18773</strain>
    </source>
</reference>
<gene>
    <name evidence="9" type="ORF">C7459_101267</name>
</gene>
<evidence type="ECO:0000256" key="3">
    <source>
        <dbReference type="ARBA" id="ARBA00022475"/>
    </source>
</evidence>
<accession>A0A316DIE6</accession>
<keyword evidence="6 7" id="KW-0472">Membrane</keyword>
<dbReference type="RefSeq" id="WP_109685470.1">
    <property type="nucleotide sequence ID" value="NZ_QGGL01000001.1"/>
</dbReference>
<feature type="transmembrane region" description="Helical" evidence="7">
    <location>
        <begin position="44"/>
        <end position="65"/>
    </location>
</feature>
<evidence type="ECO:0000259" key="8">
    <source>
        <dbReference type="PROSITE" id="PS50850"/>
    </source>
</evidence>
<dbReference type="Proteomes" id="UP000245634">
    <property type="component" value="Unassembled WGS sequence"/>
</dbReference>
<feature type="transmembrane region" description="Helical" evidence="7">
    <location>
        <begin position="370"/>
        <end position="393"/>
    </location>
</feature>
<dbReference type="AlphaFoldDB" id="A0A316DIE6"/>
<comment type="subcellular location">
    <subcellularLocation>
        <location evidence="1">Cell membrane</location>
        <topology evidence="1">Multi-pass membrane protein</topology>
    </subcellularLocation>
</comment>
<evidence type="ECO:0000313" key="9">
    <source>
        <dbReference type="EMBL" id="PWK16403.1"/>
    </source>
</evidence>
<feature type="transmembrane region" description="Helical" evidence="7">
    <location>
        <begin position="12"/>
        <end position="32"/>
    </location>
</feature>
<keyword evidence="3" id="KW-1003">Cell membrane</keyword>
<keyword evidence="10" id="KW-1185">Reference proteome</keyword>
<dbReference type="InterPro" id="IPR050171">
    <property type="entry name" value="MFS_Transporters"/>
</dbReference>
<evidence type="ECO:0000256" key="1">
    <source>
        <dbReference type="ARBA" id="ARBA00004651"/>
    </source>
</evidence>
<feature type="transmembrane region" description="Helical" evidence="7">
    <location>
        <begin position="288"/>
        <end position="317"/>
    </location>
</feature>
<dbReference type="PANTHER" id="PTHR23517">
    <property type="entry name" value="RESISTANCE PROTEIN MDTM, PUTATIVE-RELATED-RELATED"/>
    <property type="match status" value="1"/>
</dbReference>
<dbReference type="InterPro" id="IPR020846">
    <property type="entry name" value="MFS_dom"/>
</dbReference>
<dbReference type="PRINTS" id="PR01035">
    <property type="entry name" value="TCRTETA"/>
</dbReference>
<keyword evidence="2" id="KW-0813">Transport</keyword>
<evidence type="ECO:0000256" key="7">
    <source>
        <dbReference type="SAM" id="Phobius"/>
    </source>
</evidence>
<comment type="caution">
    <text evidence="9">The sequence shown here is derived from an EMBL/GenBank/DDBJ whole genome shotgun (WGS) entry which is preliminary data.</text>
</comment>
<name>A0A316DIE6_9BACL</name>
<evidence type="ECO:0000256" key="4">
    <source>
        <dbReference type="ARBA" id="ARBA00022692"/>
    </source>
</evidence>
<dbReference type="InterPro" id="IPR036259">
    <property type="entry name" value="MFS_trans_sf"/>
</dbReference>
<proteinExistence type="predicted"/>
<dbReference type="Pfam" id="PF07690">
    <property type="entry name" value="MFS_1"/>
    <property type="match status" value="1"/>
</dbReference>
<feature type="transmembrane region" description="Helical" evidence="7">
    <location>
        <begin position="256"/>
        <end position="276"/>
    </location>
</feature>
<feature type="transmembrane region" description="Helical" evidence="7">
    <location>
        <begin position="216"/>
        <end position="236"/>
    </location>
</feature>
<organism evidence="9 10">
    <name type="scientific">Tumebacillus permanentifrigoris</name>
    <dbReference type="NCBI Taxonomy" id="378543"/>
    <lineage>
        <taxon>Bacteria</taxon>
        <taxon>Bacillati</taxon>
        <taxon>Bacillota</taxon>
        <taxon>Bacilli</taxon>
        <taxon>Bacillales</taxon>
        <taxon>Alicyclobacillaceae</taxon>
        <taxon>Tumebacillus</taxon>
    </lineage>
</organism>
<feature type="transmembrane region" description="Helical" evidence="7">
    <location>
        <begin position="101"/>
        <end position="118"/>
    </location>
</feature>
<feature type="domain" description="Major facilitator superfamily (MFS) profile" evidence="8">
    <location>
        <begin position="11"/>
        <end position="395"/>
    </location>
</feature>
<dbReference type="OrthoDB" id="3268460at2"/>